<dbReference type="EMBL" id="GBXM01000843">
    <property type="protein sequence ID" value="JAI07735.1"/>
    <property type="molecule type" value="Transcribed_RNA"/>
</dbReference>
<reference evidence="1" key="1">
    <citation type="submission" date="2014-11" db="EMBL/GenBank/DDBJ databases">
        <authorList>
            <person name="Amaro Gonzalez C."/>
        </authorList>
    </citation>
    <scope>NUCLEOTIDE SEQUENCE</scope>
</reference>
<organism evidence="1">
    <name type="scientific">Anguilla anguilla</name>
    <name type="common">European freshwater eel</name>
    <name type="synonym">Muraena anguilla</name>
    <dbReference type="NCBI Taxonomy" id="7936"/>
    <lineage>
        <taxon>Eukaryota</taxon>
        <taxon>Metazoa</taxon>
        <taxon>Chordata</taxon>
        <taxon>Craniata</taxon>
        <taxon>Vertebrata</taxon>
        <taxon>Euteleostomi</taxon>
        <taxon>Actinopterygii</taxon>
        <taxon>Neopterygii</taxon>
        <taxon>Teleostei</taxon>
        <taxon>Anguilliformes</taxon>
        <taxon>Anguillidae</taxon>
        <taxon>Anguilla</taxon>
    </lineage>
</organism>
<evidence type="ECO:0000313" key="1">
    <source>
        <dbReference type="EMBL" id="JAI07735.1"/>
    </source>
</evidence>
<reference evidence="1" key="2">
    <citation type="journal article" date="2015" name="Fish Shellfish Immunol.">
        <title>Early steps in the European eel (Anguilla anguilla)-Vibrio vulnificus interaction in the gills: Role of the RtxA13 toxin.</title>
        <authorList>
            <person name="Callol A."/>
            <person name="Pajuelo D."/>
            <person name="Ebbesson L."/>
            <person name="Teles M."/>
            <person name="MacKenzie S."/>
            <person name="Amaro C."/>
        </authorList>
    </citation>
    <scope>NUCLEOTIDE SEQUENCE</scope>
</reference>
<proteinExistence type="predicted"/>
<sequence length="26" mass="3102">MKVEVKCEDGEITGYRSCQHYTTFYN</sequence>
<protein>
    <submittedName>
        <fullName evidence="1">Uncharacterized protein</fullName>
    </submittedName>
</protein>
<accession>A0A0E9XYL7</accession>
<name>A0A0E9XYL7_ANGAN</name>
<dbReference type="AlphaFoldDB" id="A0A0E9XYL7"/>